<dbReference type="STRING" id="1385519.N801_08935"/>
<proteinExistence type="predicted"/>
<reference evidence="4 5" key="1">
    <citation type="submission" date="2013-08" db="EMBL/GenBank/DDBJ databases">
        <title>The genome sequence of Knoellia aerolata.</title>
        <authorList>
            <person name="Zhu W."/>
            <person name="Wang G."/>
        </authorList>
    </citation>
    <scope>NUCLEOTIDE SEQUENCE [LARGE SCALE GENOMIC DNA]</scope>
    <source>
        <strain evidence="4 5">DSM 18566</strain>
    </source>
</reference>
<dbReference type="Gene3D" id="1.10.1660.10">
    <property type="match status" value="1"/>
</dbReference>
<comment type="caution">
    <text evidence="4">The sequence shown here is derived from an EMBL/GenBank/DDBJ whole genome shotgun (WGS) entry which is preliminary data.</text>
</comment>
<keyword evidence="5" id="KW-1185">Reference proteome</keyword>
<dbReference type="OrthoDB" id="5345718at2"/>
<organism evidence="4 5">
    <name type="scientific">Knoellia aerolata DSM 18566</name>
    <dbReference type="NCBI Taxonomy" id="1385519"/>
    <lineage>
        <taxon>Bacteria</taxon>
        <taxon>Bacillati</taxon>
        <taxon>Actinomycetota</taxon>
        <taxon>Actinomycetes</taxon>
        <taxon>Micrococcales</taxon>
        <taxon>Intrasporangiaceae</taxon>
        <taxon>Knoellia</taxon>
    </lineage>
</organism>
<feature type="domain" description="HTH merR-type" evidence="3">
    <location>
        <begin position="12"/>
        <end position="80"/>
    </location>
</feature>
<feature type="compositionally biased region" description="Acidic residues" evidence="2">
    <location>
        <begin position="151"/>
        <end position="162"/>
    </location>
</feature>
<feature type="region of interest" description="Disordered" evidence="2">
    <location>
        <begin position="87"/>
        <end position="162"/>
    </location>
</feature>
<dbReference type="Proteomes" id="UP000030013">
    <property type="component" value="Unassembled WGS sequence"/>
</dbReference>
<evidence type="ECO:0000256" key="2">
    <source>
        <dbReference type="SAM" id="MobiDB-lite"/>
    </source>
</evidence>
<dbReference type="SUPFAM" id="SSF46955">
    <property type="entry name" value="Putative DNA-binding domain"/>
    <property type="match status" value="1"/>
</dbReference>
<evidence type="ECO:0000313" key="5">
    <source>
        <dbReference type="Proteomes" id="UP000030013"/>
    </source>
</evidence>
<evidence type="ECO:0000259" key="3">
    <source>
        <dbReference type="PROSITE" id="PS50937"/>
    </source>
</evidence>
<evidence type="ECO:0000313" key="4">
    <source>
        <dbReference type="EMBL" id="KGN41197.1"/>
    </source>
</evidence>
<dbReference type="eggNOG" id="COG0789">
    <property type="taxonomic scope" value="Bacteria"/>
</dbReference>
<dbReference type="GO" id="GO:0003677">
    <property type="term" value="F:DNA binding"/>
    <property type="evidence" value="ECO:0007669"/>
    <property type="project" value="UniProtKB-KW"/>
</dbReference>
<dbReference type="EMBL" id="AVPL01000022">
    <property type="protein sequence ID" value="KGN41197.1"/>
    <property type="molecule type" value="Genomic_DNA"/>
</dbReference>
<dbReference type="PROSITE" id="PS50937">
    <property type="entry name" value="HTH_MERR_2"/>
    <property type="match status" value="1"/>
</dbReference>
<dbReference type="PANTHER" id="PTHR30204">
    <property type="entry name" value="REDOX-CYCLING DRUG-SENSING TRANSCRIPTIONAL ACTIVATOR SOXR"/>
    <property type="match status" value="1"/>
</dbReference>
<protein>
    <recommendedName>
        <fullName evidence="3">HTH merR-type domain-containing protein</fullName>
    </recommendedName>
</protein>
<dbReference type="PANTHER" id="PTHR30204:SF58">
    <property type="entry name" value="HTH-TYPE TRANSCRIPTIONAL REGULATOR YFMP"/>
    <property type="match status" value="1"/>
</dbReference>
<dbReference type="SMART" id="SM00422">
    <property type="entry name" value="HTH_MERR"/>
    <property type="match status" value="1"/>
</dbReference>
<name>A0A0A0JYN3_9MICO</name>
<accession>A0A0A0JYN3</accession>
<gene>
    <name evidence="4" type="ORF">N801_08935</name>
</gene>
<dbReference type="InterPro" id="IPR000551">
    <property type="entry name" value="MerR-type_HTH_dom"/>
</dbReference>
<feature type="compositionally biased region" description="Basic and acidic residues" evidence="2">
    <location>
        <begin position="133"/>
        <end position="145"/>
    </location>
</feature>
<keyword evidence="1" id="KW-0238">DNA-binding</keyword>
<dbReference type="AlphaFoldDB" id="A0A0A0JYN3"/>
<sequence length="162" mass="18119">MTTRTPDDDRGVYGISVAAELVGMGVQNLRLYEARGLLTPERSDGGTRRYSANDLDRLRRIGELLGAGLNLAGVARVLHLEAENSRLRKRGRQRMARTDDIPIDGVVPEVDRLEQQQQADPRVSLDEEWPTPEGRDGDEADRLEQVQEVVGDPDEEYEPDPT</sequence>
<dbReference type="InterPro" id="IPR009061">
    <property type="entry name" value="DNA-bd_dom_put_sf"/>
</dbReference>
<evidence type="ECO:0000256" key="1">
    <source>
        <dbReference type="ARBA" id="ARBA00023125"/>
    </source>
</evidence>
<dbReference type="PRINTS" id="PR00040">
    <property type="entry name" value="HTHMERR"/>
</dbReference>
<dbReference type="RefSeq" id="WP_084108636.1">
    <property type="nucleotide sequence ID" value="NZ_AVPL01000022.1"/>
</dbReference>
<dbReference type="InterPro" id="IPR047057">
    <property type="entry name" value="MerR_fam"/>
</dbReference>
<dbReference type="Pfam" id="PF13411">
    <property type="entry name" value="MerR_1"/>
    <property type="match status" value="1"/>
</dbReference>
<dbReference type="GO" id="GO:0003700">
    <property type="term" value="F:DNA-binding transcription factor activity"/>
    <property type="evidence" value="ECO:0007669"/>
    <property type="project" value="InterPro"/>
</dbReference>